<reference evidence="6" key="1">
    <citation type="submission" date="2021-01" db="EMBL/GenBank/DDBJ databases">
        <title>Whole genome shotgun sequence of Sphaerimonospora thailandensis NBRC 107569.</title>
        <authorList>
            <person name="Komaki H."/>
            <person name="Tamura T."/>
        </authorList>
    </citation>
    <scope>NUCLEOTIDE SEQUENCE</scope>
    <source>
        <strain evidence="6">NBRC 107569</strain>
    </source>
</reference>
<dbReference type="InterPro" id="IPR018060">
    <property type="entry name" value="HTH_AraC"/>
</dbReference>
<proteinExistence type="predicted"/>
<keyword evidence="4" id="KW-0804">Transcription</keyword>
<dbReference type="AlphaFoldDB" id="A0A8J3RAS6"/>
<dbReference type="GO" id="GO:0043565">
    <property type="term" value="F:sequence-specific DNA binding"/>
    <property type="evidence" value="ECO:0007669"/>
    <property type="project" value="InterPro"/>
</dbReference>
<evidence type="ECO:0000256" key="3">
    <source>
        <dbReference type="ARBA" id="ARBA00023159"/>
    </source>
</evidence>
<dbReference type="InterPro" id="IPR009057">
    <property type="entry name" value="Homeodomain-like_sf"/>
</dbReference>
<feature type="domain" description="HTH araC/xylS-type" evidence="5">
    <location>
        <begin position="182"/>
        <end position="279"/>
    </location>
</feature>
<dbReference type="EMBL" id="BOOG01000035">
    <property type="protein sequence ID" value="GIH71440.1"/>
    <property type="molecule type" value="Genomic_DNA"/>
</dbReference>
<dbReference type="Proteomes" id="UP000610966">
    <property type="component" value="Unassembled WGS sequence"/>
</dbReference>
<evidence type="ECO:0000259" key="5">
    <source>
        <dbReference type="PROSITE" id="PS01124"/>
    </source>
</evidence>
<dbReference type="SMART" id="SM00342">
    <property type="entry name" value="HTH_ARAC"/>
    <property type="match status" value="1"/>
</dbReference>
<organism evidence="6 7">
    <name type="scientific">Sphaerimonospora thailandensis</name>
    <dbReference type="NCBI Taxonomy" id="795644"/>
    <lineage>
        <taxon>Bacteria</taxon>
        <taxon>Bacillati</taxon>
        <taxon>Actinomycetota</taxon>
        <taxon>Actinomycetes</taxon>
        <taxon>Streptosporangiales</taxon>
        <taxon>Streptosporangiaceae</taxon>
        <taxon>Sphaerimonospora</taxon>
    </lineage>
</organism>
<evidence type="ECO:0000256" key="4">
    <source>
        <dbReference type="ARBA" id="ARBA00023163"/>
    </source>
</evidence>
<dbReference type="GO" id="GO:0003700">
    <property type="term" value="F:DNA-binding transcription factor activity"/>
    <property type="evidence" value="ECO:0007669"/>
    <property type="project" value="InterPro"/>
</dbReference>
<keyword evidence="3" id="KW-0010">Activator</keyword>
<dbReference type="PROSITE" id="PS01124">
    <property type="entry name" value="HTH_ARAC_FAMILY_2"/>
    <property type="match status" value="1"/>
</dbReference>
<dbReference type="PROSITE" id="PS00041">
    <property type="entry name" value="HTH_ARAC_FAMILY_1"/>
    <property type="match status" value="1"/>
</dbReference>
<keyword evidence="1" id="KW-0805">Transcription regulation</keyword>
<dbReference type="Pfam" id="PF02311">
    <property type="entry name" value="AraC_binding"/>
    <property type="match status" value="1"/>
</dbReference>
<protein>
    <submittedName>
        <fullName evidence="6">AraC family transcriptional regulator</fullName>
    </submittedName>
</protein>
<comment type="caution">
    <text evidence="6">The sequence shown here is derived from an EMBL/GenBank/DDBJ whole genome shotgun (WGS) entry which is preliminary data.</text>
</comment>
<evidence type="ECO:0000313" key="7">
    <source>
        <dbReference type="Proteomes" id="UP000610966"/>
    </source>
</evidence>
<evidence type="ECO:0000256" key="1">
    <source>
        <dbReference type="ARBA" id="ARBA00023015"/>
    </source>
</evidence>
<accession>A0A8J3RAS6</accession>
<gene>
    <name evidence="6" type="ORF">Mth01_36930</name>
</gene>
<keyword evidence="2" id="KW-0238">DNA-binding</keyword>
<dbReference type="Pfam" id="PF12833">
    <property type="entry name" value="HTH_18"/>
    <property type="match status" value="1"/>
</dbReference>
<keyword evidence="7" id="KW-1185">Reference proteome</keyword>
<dbReference type="Gene3D" id="1.10.10.60">
    <property type="entry name" value="Homeodomain-like"/>
    <property type="match status" value="1"/>
</dbReference>
<dbReference type="PANTHER" id="PTHR46796:SF2">
    <property type="entry name" value="TRANSCRIPTIONAL REGULATORY PROTEIN"/>
    <property type="match status" value="1"/>
</dbReference>
<evidence type="ECO:0000256" key="2">
    <source>
        <dbReference type="ARBA" id="ARBA00023125"/>
    </source>
</evidence>
<dbReference type="SUPFAM" id="SSF46689">
    <property type="entry name" value="Homeodomain-like"/>
    <property type="match status" value="2"/>
</dbReference>
<dbReference type="PANTHER" id="PTHR46796">
    <property type="entry name" value="HTH-TYPE TRANSCRIPTIONAL ACTIVATOR RHAS-RELATED"/>
    <property type="match status" value="1"/>
</dbReference>
<dbReference type="InterPro" id="IPR018062">
    <property type="entry name" value="HTH_AraC-typ_CS"/>
</dbReference>
<dbReference type="InterPro" id="IPR003313">
    <property type="entry name" value="AraC-bd"/>
</dbReference>
<dbReference type="SUPFAM" id="SSF51215">
    <property type="entry name" value="Regulatory protein AraC"/>
    <property type="match status" value="1"/>
</dbReference>
<dbReference type="InterPro" id="IPR050204">
    <property type="entry name" value="AraC_XylS_family_regulators"/>
</dbReference>
<evidence type="ECO:0000313" key="6">
    <source>
        <dbReference type="EMBL" id="GIH71440.1"/>
    </source>
</evidence>
<sequence>MPNMRDNAGGVELLRRHLPSGGNRFRLGGGAPGIERLEAALVGEAFSPHRHDTYAVGITLAGVQTFRYRGERRHCLPGEWHVLHPDELHDGAAGTEDGFGYRIIYLDPVLVRDALGGGPLPFVADPVIHAVPSHLAGFLTNIDEPLDDVEAAETATAIADVLRTHAAPSRRRPVALDMTAVRRVRALLSDDPTTRHRAEELEIVAGLDRWSVARQFRAAFGTSPTRFRTMRQLDMARRLIRTGRRLSDVAVMAGFADQAHLTRMFKRAYGLTPAAWATAVGTAHGHRLIRRS</sequence>
<name>A0A8J3RAS6_9ACTN</name>
<dbReference type="InterPro" id="IPR037923">
    <property type="entry name" value="HTH-like"/>
</dbReference>